<gene>
    <name evidence="2" type="ORF">SAMN05216313_15316</name>
</gene>
<proteinExistence type="predicted"/>
<feature type="coiled-coil region" evidence="1">
    <location>
        <begin position="55"/>
        <end position="82"/>
    </location>
</feature>
<dbReference type="Proteomes" id="UP000198508">
    <property type="component" value="Unassembled WGS sequence"/>
</dbReference>
<keyword evidence="3" id="KW-1185">Reference proteome</keyword>
<sequence length="98" mass="10644">MRAVKGNREYTIDETQQKGYQDMGFDILDEDGKVIAYGRGKTVPYDDHMKAVKEIERLQALAAEQSVENEALKAELAALQAAAGQGAEKKAGSKKAGE</sequence>
<evidence type="ECO:0000256" key="1">
    <source>
        <dbReference type="SAM" id="Coils"/>
    </source>
</evidence>
<protein>
    <submittedName>
        <fullName evidence="2">Uncharacterized protein</fullName>
    </submittedName>
</protein>
<accession>A0A1I0K9Z9</accession>
<reference evidence="3" key="1">
    <citation type="submission" date="2016-10" db="EMBL/GenBank/DDBJ databases">
        <authorList>
            <person name="Varghese N."/>
            <person name="Submissions S."/>
        </authorList>
    </citation>
    <scope>NUCLEOTIDE SEQUENCE [LARGE SCALE GENOMIC DNA]</scope>
    <source>
        <strain evidence="3">NLAE-zl-G277</strain>
    </source>
</reference>
<evidence type="ECO:0000313" key="3">
    <source>
        <dbReference type="Proteomes" id="UP000198508"/>
    </source>
</evidence>
<dbReference type="EMBL" id="FOIM01000053">
    <property type="protein sequence ID" value="SEU20120.1"/>
    <property type="molecule type" value="Genomic_DNA"/>
</dbReference>
<organism evidence="2 3">
    <name type="scientific">Enterocloster lavalensis</name>
    <dbReference type="NCBI Taxonomy" id="460384"/>
    <lineage>
        <taxon>Bacteria</taxon>
        <taxon>Bacillati</taxon>
        <taxon>Bacillota</taxon>
        <taxon>Clostridia</taxon>
        <taxon>Lachnospirales</taxon>
        <taxon>Lachnospiraceae</taxon>
        <taxon>Enterocloster</taxon>
    </lineage>
</organism>
<name>A0A1I0K9Z9_9FIRM</name>
<dbReference type="STRING" id="460384.SAMN05216313_15316"/>
<keyword evidence="1" id="KW-0175">Coiled coil</keyword>
<dbReference type="AlphaFoldDB" id="A0A1I0K9Z9"/>
<dbReference type="RefSeq" id="WP_092371627.1">
    <property type="nucleotide sequence ID" value="NZ_FOIM01000053.1"/>
</dbReference>
<evidence type="ECO:0000313" key="2">
    <source>
        <dbReference type="EMBL" id="SEU20120.1"/>
    </source>
</evidence>